<dbReference type="PANTHER" id="PTHR30244:SF36">
    <property type="entry name" value="3-OXO-GLUCOSE-6-PHOSPHATE:GLUTAMATE AMINOTRANSFERASE"/>
    <property type="match status" value="1"/>
</dbReference>
<dbReference type="AlphaFoldDB" id="A0A833L2I9"/>
<sequence length="370" mass="41539">MKIPFGNLKMHYQQVKNEIDDAIWRVLSAGWYILGEEGEAFEDEFSRYCGVSYGVGVGSGTEALHLALVAAGVKTGDEVITVPNTAIPTISAISFAGAVPVLVDIDPDTYTMDPGKVEAVITNKTKAIIPVHLYGQCADMNPIINVARKYKLTVIEDACQAHGALYKGQRAGSLGDLACFSFYPSKNLGAFGDGGMVVTNNKELANRLRMLRNYGQEKRYHHKIKGFNSRLDEMQAAILRIKLKHLNAWNRIRTEKAGLYFKLLNEFPDVIMPIEMSYAKHVYHLFVIRHKKRNELQNFLMNNGIETLIHYPVPVHLQESYQDLGYKCDEFSITEGSAETILSLPLYPEIEDDGIRYIAEKIKEFVTLKA</sequence>
<dbReference type="CDD" id="cd00616">
    <property type="entry name" value="AHBA_syn"/>
    <property type="match status" value="1"/>
</dbReference>
<evidence type="ECO:0000256" key="3">
    <source>
        <dbReference type="PIRSR" id="PIRSR000390-1"/>
    </source>
</evidence>
<organism evidence="6 7">
    <name type="scientific">Candidatus Saganbacteria bacterium</name>
    <dbReference type="NCBI Taxonomy" id="2575572"/>
    <lineage>
        <taxon>Bacteria</taxon>
        <taxon>Bacillati</taxon>
        <taxon>Saganbacteria</taxon>
    </lineage>
</organism>
<dbReference type="InterPro" id="IPR015424">
    <property type="entry name" value="PyrdxlP-dep_Trfase"/>
</dbReference>
<dbReference type="FunFam" id="3.40.640.10:FF:000089">
    <property type="entry name" value="Aminotransferase, DegT/DnrJ/EryC1/StrS family"/>
    <property type="match status" value="1"/>
</dbReference>
<dbReference type="GO" id="GO:0030170">
    <property type="term" value="F:pyridoxal phosphate binding"/>
    <property type="evidence" value="ECO:0007669"/>
    <property type="project" value="UniProtKB-ARBA"/>
</dbReference>
<evidence type="ECO:0000313" key="7">
    <source>
        <dbReference type="Proteomes" id="UP000488506"/>
    </source>
</evidence>
<dbReference type="PANTHER" id="PTHR30244">
    <property type="entry name" value="TRANSAMINASE"/>
    <property type="match status" value="1"/>
</dbReference>
<accession>A0A833L2I9</accession>
<comment type="caution">
    <text evidence="6">The sequence shown here is derived from an EMBL/GenBank/DDBJ whole genome shotgun (WGS) entry which is preliminary data.</text>
</comment>
<evidence type="ECO:0000256" key="1">
    <source>
        <dbReference type="ARBA" id="ARBA00022898"/>
    </source>
</evidence>
<feature type="active site" description="Proton acceptor" evidence="3">
    <location>
        <position position="186"/>
    </location>
</feature>
<dbReference type="Gene3D" id="3.90.1150.10">
    <property type="entry name" value="Aspartate Aminotransferase, domain 1"/>
    <property type="match status" value="1"/>
</dbReference>
<dbReference type="SUPFAM" id="SSF53383">
    <property type="entry name" value="PLP-dependent transferases"/>
    <property type="match status" value="1"/>
</dbReference>
<dbReference type="Proteomes" id="UP000488506">
    <property type="component" value="Unassembled WGS sequence"/>
</dbReference>
<dbReference type="Pfam" id="PF01041">
    <property type="entry name" value="DegT_DnrJ_EryC1"/>
    <property type="match status" value="1"/>
</dbReference>
<dbReference type="InterPro" id="IPR015422">
    <property type="entry name" value="PyrdxlP-dep_Trfase_small"/>
</dbReference>
<dbReference type="Gene3D" id="3.40.640.10">
    <property type="entry name" value="Type I PLP-dependent aspartate aminotransferase-like (Major domain)"/>
    <property type="match status" value="1"/>
</dbReference>
<dbReference type="GO" id="GO:0008483">
    <property type="term" value="F:transaminase activity"/>
    <property type="evidence" value="ECO:0007669"/>
    <property type="project" value="TreeGrafter"/>
</dbReference>
<feature type="modified residue" description="N6-(pyridoxal phosphate)lysine" evidence="4">
    <location>
        <position position="186"/>
    </location>
</feature>
<gene>
    <name evidence="6" type="ORF">FD145_106</name>
</gene>
<name>A0A833L2I9_UNCSA</name>
<proteinExistence type="inferred from homology"/>
<evidence type="ECO:0000256" key="4">
    <source>
        <dbReference type="PIRSR" id="PIRSR000390-2"/>
    </source>
</evidence>
<dbReference type="InterPro" id="IPR015421">
    <property type="entry name" value="PyrdxlP-dep_Trfase_major"/>
</dbReference>
<evidence type="ECO:0000313" key="6">
    <source>
        <dbReference type="EMBL" id="KAF0135280.1"/>
    </source>
</evidence>
<evidence type="ECO:0000256" key="5">
    <source>
        <dbReference type="RuleBase" id="RU004508"/>
    </source>
</evidence>
<dbReference type="EMBL" id="WPAF01000001">
    <property type="protein sequence ID" value="KAF0135280.1"/>
    <property type="molecule type" value="Genomic_DNA"/>
</dbReference>
<keyword evidence="1 4" id="KW-0663">Pyridoxal phosphate</keyword>
<reference evidence="6 7" key="1">
    <citation type="submission" date="2019-12" db="EMBL/GenBank/DDBJ databases">
        <authorList>
            <person name="Wolfe R."/>
            <person name="Danczak R."/>
            <person name="Wilkins M."/>
        </authorList>
    </citation>
    <scope>NUCLEOTIDE SEQUENCE [LARGE SCALE GENOMIC DNA]</scope>
    <source>
        <strain evidence="6">X2_MaxBin.013</strain>
    </source>
</reference>
<dbReference type="PIRSF" id="PIRSF000390">
    <property type="entry name" value="PLP_StrS"/>
    <property type="match status" value="1"/>
</dbReference>
<evidence type="ECO:0000256" key="2">
    <source>
        <dbReference type="ARBA" id="ARBA00037999"/>
    </source>
</evidence>
<protein>
    <submittedName>
        <fullName evidence="6">Pyridoxal phosphate-dependent protein</fullName>
    </submittedName>
</protein>
<comment type="similarity">
    <text evidence="2 5">Belongs to the DegT/DnrJ/EryC1 family.</text>
</comment>
<dbReference type="GO" id="GO:0000271">
    <property type="term" value="P:polysaccharide biosynthetic process"/>
    <property type="evidence" value="ECO:0007669"/>
    <property type="project" value="TreeGrafter"/>
</dbReference>
<dbReference type="InterPro" id="IPR000653">
    <property type="entry name" value="DegT/StrS_aminotransferase"/>
</dbReference>